<dbReference type="Ensembl" id="ENSOANT00000073287.1">
    <property type="protein sequence ID" value="ENSOANP00000052921.1"/>
    <property type="gene ID" value="ENSOANG00000038861.1"/>
</dbReference>
<comment type="subcellular location">
    <subcellularLocation>
        <location evidence="1">Mitochondrion</location>
    </subcellularLocation>
</comment>
<dbReference type="GO" id="GO:1990904">
    <property type="term" value="C:ribonucleoprotein complex"/>
    <property type="evidence" value="ECO:0007669"/>
    <property type="project" value="UniProtKB-KW"/>
</dbReference>
<reference evidence="10" key="3">
    <citation type="submission" date="2025-09" db="UniProtKB">
        <authorList>
            <consortium name="Ensembl"/>
        </authorList>
    </citation>
    <scope>IDENTIFICATION</scope>
    <source>
        <strain evidence="10">Glennie</strain>
    </source>
</reference>
<dbReference type="PANTHER" id="PTHR12899:SF3">
    <property type="entry name" value="LARGE RIBOSOMAL SUBUNIT PROTEIN UL18M"/>
    <property type="match status" value="1"/>
</dbReference>
<dbReference type="InterPro" id="IPR005484">
    <property type="entry name" value="Ribosomal_uL18_bac/plant/anim"/>
</dbReference>
<dbReference type="InterPro" id="IPR057268">
    <property type="entry name" value="Ribosomal_L18"/>
</dbReference>
<evidence type="ECO:0000256" key="4">
    <source>
        <dbReference type="ARBA" id="ARBA00023128"/>
    </source>
</evidence>
<dbReference type="AlphaFoldDB" id="A0A6I8PG49"/>
<evidence type="ECO:0000256" key="8">
    <source>
        <dbReference type="ARBA" id="ARBA00082661"/>
    </source>
</evidence>
<evidence type="ECO:0000256" key="6">
    <source>
        <dbReference type="ARBA" id="ARBA00059887"/>
    </source>
</evidence>
<evidence type="ECO:0000313" key="10">
    <source>
        <dbReference type="Ensembl" id="ENSOANP00000052921.1"/>
    </source>
</evidence>
<dbReference type="Gene3D" id="3.30.420.80">
    <property type="entry name" value="Ribosomal protein S11"/>
    <property type="match status" value="1"/>
</dbReference>
<dbReference type="GeneID" id="114805857"/>
<dbReference type="CDD" id="cd00432">
    <property type="entry name" value="Ribosomal_L18_L5e"/>
    <property type="match status" value="1"/>
</dbReference>
<feature type="region of interest" description="Disordered" evidence="9">
    <location>
        <begin position="10"/>
        <end position="31"/>
    </location>
</feature>
<dbReference type="GeneTree" id="ENSGT00390000006394"/>
<comment type="similarity">
    <text evidence="2">Belongs to the universal ribosomal protein uL18 family.</text>
</comment>
<gene>
    <name evidence="10" type="primary">MRPL18</name>
</gene>
<evidence type="ECO:0000256" key="9">
    <source>
        <dbReference type="SAM" id="MobiDB-lite"/>
    </source>
</evidence>
<keyword evidence="3" id="KW-0689">Ribosomal protein</keyword>
<dbReference type="Bgee" id="ENSOANG00000038861">
    <property type="expression patterns" value="Expressed in heart and 7 other cell types or tissues"/>
</dbReference>
<dbReference type="OrthoDB" id="1932324at2759"/>
<dbReference type="GO" id="GO:0005840">
    <property type="term" value="C:ribosome"/>
    <property type="evidence" value="ECO:0007669"/>
    <property type="project" value="UniProtKB-KW"/>
</dbReference>
<keyword evidence="5" id="KW-0687">Ribonucleoprotein</keyword>
<sequence>MALCAALGRRLAPPRPGGRGGTGTHDLRLPSPGAPPLLRVFLYLPSGLRLASASAAEPEAETRENERIAPEFVNRNPRNLERLAVARKERGWATVWPGREFWHRLKVERSQRHVTASVERRDGRTVVSASTREWAVKRHLYRTGNAAACENVGRVLAGRCLEAGVGFVGFQATPWEYSSPSIQRLLKALTDGGVELKEPRRIYE</sequence>
<protein>
    <recommendedName>
        <fullName evidence="7">Large ribosomal subunit protein uL18m</fullName>
    </recommendedName>
    <alternativeName>
        <fullName evidence="8">39S ribosomal protein L18, mitochondrial</fullName>
    </alternativeName>
</protein>
<evidence type="ECO:0000313" key="11">
    <source>
        <dbReference type="Proteomes" id="UP000002279"/>
    </source>
</evidence>
<keyword evidence="11" id="KW-1185">Reference proteome</keyword>
<organism evidence="10 11">
    <name type="scientific">Ornithorhynchus anatinus</name>
    <name type="common">Duckbill platypus</name>
    <dbReference type="NCBI Taxonomy" id="9258"/>
    <lineage>
        <taxon>Eukaryota</taxon>
        <taxon>Metazoa</taxon>
        <taxon>Chordata</taxon>
        <taxon>Craniata</taxon>
        <taxon>Vertebrata</taxon>
        <taxon>Euteleostomi</taxon>
        <taxon>Mammalia</taxon>
        <taxon>Monotremata</taxon>
        <taxon>Ornithorhynchidae</taxon>
        <taxon>Ornithorhynchus</taxon>
    </lineage>
</organism>
<dbReference type="SUPFAM" id="SSF53137">
    <property type="entry name" value="Translational machinery components"/>
    <property type="match status" value="1"/>
</dbReference>
<evidence type="ECO:0000256" key="3">
    <source>
        <dbReference type="ARBA" id="ARBA00022980"/>
    </source>
</evidence>
<dbReference type="PANTHER" id="PTHR12899">
    <property type="entry name" value="39S RIBOSOMAL PROTEIN L18, MITOCHONDRIAL"/>
    <property type="match status" value="1"/>
</dbReference>
<dbReference type="GO" id="GO:0005743">
    <property type="term" value="C:mitochondrial inner membrane"/>
    <property type="evidence" value="ECO:0007669"/>
    <property type="project" value="UniProtKB-ARBA"/>
</dbReference>
<comment type="function">
    <text evidence="6">Together with thiosulfate sulfurtransferase (TST), acts as a mitochondrial import factor for the cytosolic 5S rRNA. The precursor form shows RNA chaperone activity; is able to fold the 5S rRNA into an import-competent conformation that is recognized by rhodanese (TST). Both the cytoplasmic and mitochondrial forms are able to bind to the helix IV-loop D in the gamma domain of the 5S rRNA.</text>
</comment>
<accession>A0A6I8PG49</accession>
<dbReference type="Pfam" id="PF00861">
    <property type="entry name" value="Ribosomal_L18p"/>
    <property type="match status" value="1"/>
</dbReference>
<keyword evidence="4" id="KW-0496">Mitochondrion</keyword>
<proteinExistence type="inferred from homology"/>
<dbReference type="OMA" id="TSEWAIK"/>
<evidence type="ECO:0000256" key="2">
    <source>
        <dbReference type="ARBA" id="ARBA00007116"/>
    </source>
</evidence>
<dbReference type="InterPro" id="IPR036967">
    <property type="entry name" value="Ribosomal_uS11_sf"/>
</dbReference>
<dbReference type="CTD" id="29074"/>
<evidence type="ECO:0000256" key="7">
    <source>
        <dbReference type="ARBA" id="ARBA00069051"/>
    </source>
</evidence>
<evidence type="ECO:0000256" key="5">
    <source>
        <dbReference type="ARBA" id="ARBA00023274"/>
    </source>
</evidence>
<dbReference type="RefSeq" id="XP_028903968.1">
    <property type="nucleotide sequence ID" value="XM_029048135.2"/>
</dbReference>
<dbReference type="GO" id="GO:0006412">
    <property type="term" value="P:translation"/>
    <property type="evidence" value="ECO:0007669"/>
    <property type="project" value="InterPro"/>
</dbReference>
<name>A0A6I8PG49_ORNAN</name>
<dbReference type="FunFam" id="3.30.420.80:FF:000005">
    <property type="entry name" value="39S ribosomal protein L18, mitochondrial"/>
    <property type="match status" value="1"/>
</dbReference>
<evidence type="ECO:0000256" key="1">
    <source>
        <dbReference type="ARBA" id="ARBA00004173"/>
    </source>
</evidence>
<dbReference type="KEGG" id="oaa:114805857"/>
<dbReference type="Proteomes" id="UP000002279">
    <property type="component" value="Chromosome 2"/>
</dbReference>
<reference evidence="10 11" key="1">
    <citation type="journal article" date="2008" name="Nature">
        <title>Genome analysis of the platypus reveals unique signatures of evolution.</title>
        <authorList>
            <person name="Warren W.C."/>
            <person name="Hillier L.W."/>
            <person name="Marshall Graves J.A."/>
            <person name="Birney E."/>
            <person name="Ponting C.P."/>
            <person name="Grutzner F."/>
            <person name="Belov K."/>
            <person name="Miller W."/>
            <person name="Clarke L."/>
            <person name="Chinwalla A.T."/>
            <person name="Yang S.P."/>
            <person name="Heger A."/>
            <person name="Locke D.P."/>
            <person name="Miethke P."/>
            <person name="Waters P.D."/>
            <person name="Veyrunes F."/>
            <person name="Fulton L."/>
            <person name="Fulton B."/>
            <person name="Graves T."/>
            <person name="Wallis J."/>
            <person name="Puente X.S."/>
            <person name="Lopez-Otin C."/>
            <person name="Ordonez G.R."/>
            <person name="Eichler E.E."/>
            <person name="Chen L."/>
            <person name="Cheng Z."/>
            <person name="Deakin J.E."/>
            <person name="Alsop A."/>
            <person name="Thompson K."/>
            <person name="Kirby P."/>
            <person name="Papenfuss A.T."/>
            <person name="Wakefield M.J."/>
            <person name="Olender T."/>
            <person name="Lancet D."/>
            <person name="Huttley G.A."/>
            <person name="Smit A.F."/>
            <person name="Pask A."/>
            <person name="Temple-Smith P."/>
            <person name="Batzer M.A."/>
            <person name="Walker J.A."/>
            <person name="Konkel M.K."/>
            <person name="Harris R.S."/>
            <person name="Whittington C.M."/>
            <person name="Wong E.S."/>
            <person name="Gemmell N.J."/>
            <person name="Buschiazzo E."/>
            <person name="Vargas Jentzsch I.M."/>
            <person name="Merkel A."/>
            <person name="Schmitz J."/>
            <person name="Zemann A."/>
            <person name="Churakov G."/>
            <person name="Kriegs J.O."/>
            <person name="Brosius J."/>
            <person name="Murchison E.P."/>
            <person name="Sachidanandam R."/>
            <person name="Smith C."/>
            <person name="Hannon G.J."/>
            <person name="Tsend-Ayush E."/>
            <person name="McMillan D."/>
            <person name="Attenborough R."/>
            <person name="Rens W."/>
            <person name="Ferguson-Smith M."/>
            <person name="Lefevre C.M."/>
            <person name="Sharp J.A."/>
            <person name="Nicholas K.R."/>
            <person name="Ray D.A."/>
            <person name="Kube M."/>
            <person name="Reinhardt R."/>
            <person name="Pringle T.H."/>
            <person name="Taylor J."/>
            <person name="Jones R.C."/>
            <person name="Nixon B."/>
            <person name="Dacheux J.L."/>
            <person name="Niwa H."/>
            <person name="Sekita Y."/>
            <person name="Huang X."/>
            <person name="Stark A."/>
            <person name="Kheradpour P."/>
            <person name="Kellis M."/>
            <person name="Flicek P."/>
            <person name="Chen Y."/>
            <person name="Webber C."/>
            <person name="Hardison R."/>
            <person name="Nelson J."/>
            <person name="Hallsworth-Pepin K."/>
            <person name="Delehaunty K."/>
            <person name="Markovic C."/>
            <person name="Minx P."/>
            <person name="Feng Y."/>
            <person name="Kremitzki C."/>
            <person name="Mitreva M."/>
            <person name="Glasscock J."/>
            <person name="Wylie T."/>
            <person name="Wohldmann P."/>
            <person name="Thiru P."/>
            <person name="Nhan M.N."/>
            <person name="Pohl C.S."/>
            <person name="Smith S.M."/>
            <person name="Hou S."/>
            <person name="Nefedov M."/>
            <person name="de Jong P.J."/>
            <person name="Renfree M.B."/>
            <person name="Mardis E.R."/>
            <person name="Wilson R.K."/>
        </authorList>
    </citation>
    <scope>NUCLEOTIDE SEQUENCE [LARGE SCALE GENOMIC DNA]</scope>
    <source>
        <strain evidence="10 11">Glennie</strain>
    </source>
</reference>
<reference evidence="10" key="2">
    <citation type="submission" date="2025-08" db="UniProtKB">
        <authorList>
            <consortium name="Ensembl"/>
        </authorList>
    </citation>
    <scope>IDENTIFICATION</scope>
    <source>
        <strain evidence="10">Glennie</strain>
    </source>
</reference>
<dbReference type="GO" id="GO:0003735">
    <property type="term" value="F:structural constituent of ribosome"/>
    <property type="evidence" value="ECO:0007669"/>
    <property type="project" value="InterPro"/>
</dbReference>